<protein>
    <recommendedName>
        <fullName evidence="1">MlaB-like STAS domain-containing protein</fullName>
    </recommendedName>
</protein>
<dbReference type="Pfam" id="PF13466">
    <property type="entry name" value="STAS_2"/>
    <property type="match status" value="1"/>
</dbReference>
<dbReference type="Proteomes" id="UP000030003">
    <property type="component" value="Unassembled WGS sequence"/>
</dbReference>
<accession>A0A0A0M869</accession>
<feature type="domain" description="MlaB-like STAS" evidence="1">
    <location>
        <begin position="10"/>
        <end position="86"/>
    </location>
</feature>
<keyword evidence="3" id="KW-1185">Reference proteome</keyword>
<name>A0A0A0M869_9GAMM</name>
<dbReference type="InterPro" id="IPR052746">
    <property type="entry name" value="MlaB_ABC_Transporter"/>
</dbReference>
<dbReference type="AlphaFoldDB" id="A0A0A0M869"/>
<dbReference type="PANTHER" id="PTHR35849:SF2">
    <property type="entry name" value="BLR2341 PROTEIN"/>
    <property type="match status" value="1"/>
</dbReference>
<dbReference type="SUPFAM" id="SSF52091">
    <property type="entry name" value="SpoIIaa-like"/>
    <property type="match status" value="1"/>
</dbReference>
<dbReference type="InterPro" id="IPR036513">
    <property type="entry name" value="STAS_dom_sf"/>
</dbReference>
<dbReference type="RefSeq" id="WP_052106825.1">
    <property type="nucleotide sequence ID" value="NZ_AUHT01000006.1"/>
</dbReference>
<comment type="caution">
    <text evidence="2">The sequence shown here is derived from an EMBL/GenBank/DDBJ whole genome shotgun (WGS) entry which is preliminary data.</text>
</comment>
<sequence length="107" mass="11042">MADTPNPLMLPPDLGIEHVADLQALLAPHLEGEAPLALDGSQVRRVHTAGLQLLHAFVRERAGTGRGTAILDPSPTLSDAARLLALEATLGTGNTPQAHASTTGENA</sequence>
<evidence type="ECO:0000313" key="2">
    <source>
        <dbReference type="EMBL" id="KGO98212.1"/>
    </source>
</evidence>
<organism evidence="2 3">
    <name type="scientific">Lysobacter defluvii IMMIB APB-9 = DSM 18482</name>
    <dbReference type="NCBI Taxonomy" id="1385515"/>
    <lineage>
        <taxon>Bacteria</taxon>
        <taxon>Pseudomonadati</taxon>
        <taxon>Pseudomonadota</taxon>
        <taxon>Gammaproteobacteria</taxon>
        <taxon>Lysobacterales</taxon>
        <taxon>Lysobacteraceae</taxon>
        <taxon>Novilysobacter</taxon>
    </lineage>
</organism>
<dbReference type="STRING" id="1385515.GCA_000423325_00943"/>
<evidence type="ECO:0000259" key="1">
    <source>
        <dbReference type="Pfam" id="PF13466"/>
    </source>
</evidence>
<proteinExistence type="predicted"/>
<dbReference type="eggNOG" id="COG1366">
    <property type="taxonomic scope" value="Bacteria"/>
</dbReference>
<dbReference type="PANTHER" id="PTHR35849">
    <property type="entry name" value="BLR2341 PROTEIN"/>
    <property type="match status" value="1"/>
</dbReference>
<dbReference type="InterPro" id="IPR058548">
    <property type="entry name" value="MlaB-like_STAS"/>
</dbReference>
<gene>
    <name evidence="2" type="ORF">N791_14405</name>
</gene>
<reference evidence="2 3" key="1">
    <citation type="submission" date="2013-08" db="EMBL/GenBank/DDBJ databases">
        <title>Genomic analysis of Lysobacter defluvii.</title>
        <authorList>
            <person name="Wang Q."/>
            <person name="Wang G."/>
        </authorList>
    </citation>
    <scope>NUCLEOTIDE SEQUENCE [LARGE SCALE GENOMIC DNA]</scope>
    <source>
        <strain evidence="2 3">IMMIB APB-9</strain>
    </source>
</reference>
<evidence type="ECO:0000313" key="3">
    <source>
        <dbReference type="Proteomes" id="UP000030003"/>
    </source>
</evidence>
<dbReference type="Gene3D" id="3.30.750.24">
    <property type="entry name" value="STAS domain"/>
    <property type="match status" value="1"/>
</dbReference>
<dbReference type="EMBL" id="AVBH01000112">
    <property type="protein sequence ID" value="KGO98212.1"/>
    <property type="molecule type" value="Genomic_DNA"/>
</dbReference>